<evidence type="ECO:0000313" key="2">
    <source>
        <dbReference type="EnsemblPlants" id="cds.evm.model.01.527"/>
    </source>
</evidence>
<sequence length="186" mass="20615">MSRPTRKKRAAQPDNTQNQLMPPPVDRHLQVIIGSPHIAGDSGKAREKYAQTIQCEQIDAMLVVDERKPKQPHIGEPIISFSEEDYDHIIYPHNEPLVVDVHIANKMVAQTMVESGASSNILFKITYENMGLHLKDLVPCTQLVYGFSCQSIAPLGQICLPLTVGQAPTTTTVMAQFLVIDVPFSL</sequence>
<keyword evidence="3" id="KW-1185">Reference proteome</keyword>
<protein>
    <submittedName>
        <fullName evidence="2">Uncharacterized protein</fullName>
    </submittedName>
</protein>
<proteinExistence type="predicted"/>
<reference evidence="2" key="2">
    <citation type="submission" date="2021-03" db="UniProtKB">
        <authorList>
            <consortium name="EnsemblPlants"/>
        </authorList>
    </citation>
    <scope>IDENTIFICATION</scope>
</reference>
<dbReference type="EnsemblPlants" id="evm.model.01.527">
    <property type="protein sequence ID" value="cds.evm.model.01.527"/>
    <property type="gene ID" value="evm.TU.01.527"/>
</dbReference>
<evidence type="ECO:0000256" key="1">
    <source>
        <dbReference type="SAM" id="MobiDB-lite"/>
    </source>
</evidence>
<feature type="compositionally biased region" description="Basic residues" evidence="1">
    <location>
        <begin position="1"/>
        <end position="10"/>
    </location>
</feature>
<dbReference type="EMBL" id="UZAU01000018">
    <property type="status" value="NOT_ANNOTATED_CDS"/>
    <property type="molecule type" value="Genomic_DNA"/>
</dbReference>
<dbReference type="OMA" id="VHIANKM"/>
<dbReference type="Gramene" id="evm.model.01.527">
    <property type="protein sequence ID" value="cds.evm.model.01.527"/>
    <property type="gene ID" value="evm.TU.01.527"/>
</dbReference>
<reference evidence="2" key="1">
    <citation type="submission" date="2018-11" db="EMBL/GenBank/DDBJ databases">
        <authorList>
            <person name="Grassa J C."/>
        </authorList>
    </citation>
    <scope>NUCLEOTIDE SEQUENCE [LARGE SCALE GENOMIC DNA]</scope>
</reference>
<dbReference type="AlphaFoldDB" id="A0A803NPJ6"/>
<dbReference type="PANTHER" id="PTHR33240:SF15">
    <property type="entry name" value="GAG-PRO-LIKE PROTEIN"/>
    <property type="match status" value="1"/>
</dbReference>
<evidence type="ECO:0000313" key="3">
    <source>
        <dbReference type="Proteomes" id="UP000596661"/>
    </source>
</evidence>
<dbReference type="PANTHER" id="PTHR33240">
    <property type="entry name" value="OS08G0508500 PROTEIN"/>
    <property type="match status" value="1"/>
</dbReference>
<organism evidence="2 3">
    <name type="scientific">Cannabis sativa</name>
    <name type="common">Hemp</name>
    <name type="synonym">Marijuana</name>
    <dbReference type="NCBI Taxonomy" id="3483"/>
    <lineage>
        <taxon>Eukaryota</taxon>
        <taxon>Viridiplantae</taxon>
        <taxon>Streptophyta</taxon>
        <taxon>Embryophyta</taxon>
        <taxon>Tracheophyta</taxon>
        <taxon>Spermatophyta</taxon>
        <taxon>Magnoliopsida</taxon>
        <taxon>eudicotyledons</taxon>
        <taxon>Gunneridae</taxon>
        <taxon>Pentapetalae</taxon>
        <taxon>rosids</taxon>
        <taxon>fabids</taxon>
        <taxon>Rosales</taxon>
        <taxon>Cannabaceae</taxon>
        <taxon>Cannabis</taxon>
    </lineage>
</organism>
<name>A0A803NPJ6_CANSA</name>
<dbReference type="Proteomes" id="UP000596661">
    <property type="component" value="Chromosome 1"/>
</dbReference>
<accession>A0A803NPJ6</accession>
<feature type="region of interest" description="Disordered" evidence="1">
    <location>
        <begin position="1"/>
        <end position="25"/>
    </location>
</feature>